<evidence type="ECO:0000313" key="3">
    <source>
        <dbReference type="Proteomes" id="UP001152747"/>
    </source>
</evidence>
<comment type="caution">
    <text evidence="2">The sequence shown here is derived from an EMBL/GenBank/DDBJ whole genome shotgun (WGS) entry which is preliminary data.</text>
</comment>
<organism evidence="2 3">
    <name type="scientific">Caenorhabditis angaria</name>
    <dbReference type="NCBI Taxonomy" id="860376"/>
    <lineage>
        <taxon>Eukaryota</taxon>
        <taxon>Metazoa</taxon>
        <taxon>Ecdysozoa</taxon>
        <taxon>Nematoda</taxon>
        <taxon>Chromadorea</taxon>
        <taxon>Rhabditida</taxon>
        <taxon>Rhabditina</taxon>
        <taxon>Rhabditomorpha</taxon>
        <taxon>Rhabditoidea</taxon>
        <taxon>Rhabditidae</taxon>
        <taxon>Peloderinae</taxon>
        <taxon>Caenorhabditis</taxon>
    </lineage>
</organism>
<feature type="signal peptide" evidence="1">
    <location>
        <begin position="1"/>
        <end position="18"/>
    </location>
</feature>
<sequence length="223" mass="26661">MLKLIIFLSIFNISFSTANVFSEYLRSSIDWNVEPCDNFYRHACRKLNNPDFSFVLRGQFKKLVEDQPYFNENEEIMKFYKFLKVPTDKSMILFRNQIMKEYSDCEDQGFLKNMGEMFTKYSKNAGICVEDILGGKVERTRMNFYKCVLIFVDSIDEQYKNRRNYIHNELIPRLNLYNWIVEKGQNAITRLNKTIEEIREYSIDLIKVFISNIFLNSEGSRRL</sequence>
<dbReference type="AlphaFoldDB" id="A0A9P1NB86"/>
<dbReference type="EMBL" id="CANHGI010000006">
    <property type="protein sequence ID" value="CAI5456535.1"/>
    <property type="molecule type" value="Genomic_DNA"/>
</dbReference>
<accession>A0A9P1NB86</accession>
<gene>
    <name evidence="2" type="ORF">CAMP_LOCUS19172</name>
</gene>
<dbReference type="SUPFAM" id="SSF55486">
    <property type="entry name" value="Metalloproteases ('zincins'), catalytic domain"/>
    <property type="match status" value="1"/>
</dbReference>
<feature type="chain" id="PRO_5040227659" description="Peptidase M13 N-terminal domain-containing protein" evidence="1">
    <location>
        <begin position="19"/>
        <end position="223"/>
    </location>
</feature>
<evidence type="ECO:0000313" key="2">
    <source>
        <dbReference type="EMBL" id="CAI5456535.1"/>
    </source>
</evidence>
<name>A0A9P1NB86_9PELO</name>
<keyword evidence="3" id="KW-1185">Reference proteome</keyword>
<evidence type="ECO:0008006" key="4">
    <source>
        <dbReference type="Google" id="ProtNLM"/>
    </source>
</evidence>
<keyword evidence="1" id="KW-0732">Signal</keyword>
<proteinExistence type="predicted"/>
<reference evidence="2" key="1">
    <citation type="submission" date="2022-11" db="EMBL/GenBank/DDBJ databases">
        <authorList>
            <person name="Kikuchi T."/>
        </authorList>
    </citation>
    <scope>NUCLEOTIDE SEQUENCE</scope>
    <source>
        <strain evidence="2">PS1010</strain>
    </source>
</reference>
<evidence type="ECO:0000256" key="1">
    <source>
        <dbReference type="SAM" id="SignalP"/>
    </source>
</evidence>
<protein>
    <recommendedName>
        <fullName evidence="4">Peptidase M13 N-terminal domain-containing protein</fullName>
    </recommendedName>
</protein>
<dbReference type="Proteomes" id="UP001152747">
    <property type="component" value="Unassembled WGS sequence"/>
</dbReference>